<keyword evidence="2" id="KW-1185">Reference proteome</keyword>
<name>A0A0L7K3P7_OPEBR</name>
<sequence length="146" mass="17057">MDLKKESYRVVILTGKNWLAWKFQMTIILKAKGLHEVILKTPEKDEEKDNKAQELIVTRVEESILTYIMTCKTACEMWSKLNTIFESQSECSVHLNQQKNFNLKFEPPMAKFIAVVEEIVNRLRVQKEEMPEKKLGSLSRSLLLLL</sequence>
<comment type="caution">
    <text evidence="1">The sequence shown here is derived from an EMBL/GenBank/DDBJ whole genome shotgun (WGS) entry which is preliminary data.</text>
</comment>
<dbReference type="EMBL" id="JTDY01013668">
    <property type="protein sequence ID" value="KOB52112.1"/>
    <property type="molecule type" value="Genomic_DNA"/>
</dbReference>
<proteinExistence type="predicted"/>
<dbReference type="Proteomes" id="UP000037510">
    <property type="component" value="Unassembled WGS sequence"/>
</dbReference>
<evidence type="ECO:0000313" key="1">
    <source>
        <dbReference type="EMBL" id="KOB52112.1"/>
    </source>
</evidence>
<accession>A0A0L7K3P7</accession>
<dbReference type="AlphaFoldDB" id="A0A0L7K3P7"/>
<evidence type="ECO:0008006" key="3">
    <source>
        <dbReference type="Google" id="ProtNLM"/>
    </source>
</evidence>
<dbReference type="Pfam" id="PF14223">
    <property type="entry name" value="Retrotran_gag_2"/>
    <property type="match status" value="1"/>
</dbReference>
<organism evidence="1 2">
    <name type="scientific">Operophtera brumata</name>
    <name type="common">Winter moth</name>
    <name type="synonym">Phalaena brumata</name>
    <dbReference type="NCBI Taxonomy" id="104452"/>
    <lineage>
        <taxon>Eukaryota</taxon>
        <taxon>Metazoa</taxon>
        <taxon>Ecdysozoa</taxon>
        <taxon>Arthropoda</taxon>
        <taxon>Hexapoda</taxon>
        <taxon>Insecta</taxon>
        <taxon>Pterygota</taxon>
        <taxon>Neoptera</taxon>
        <taxon>Endopterygota</taxon>
        <taxon>Lepidoptera</taxon>
        <taxon>Glossata</taxon>
        <taxon>Ditrysia</taxon>
        <taxon>Geometroidea</taxon>
        <taxon>Geometridae</taxon>
        <taxon>Larentiinae</taxon>
        <taxon>Operophtera</taxon>
    </lineage>
</organism>
<gene>
    <name evidence="1" type="ORF">OBRU01_26501</name>
</gene>
<protein>
    <recommendedName>
        <fullName evidence="3">Copia protein</fullName>
    </recommendedName>
</protein>
<reference evidence="1 2" key="1">
    <citation type="journal article" date="2015" name="Genome Biol. Evol.">
        <title>The genome of winter moth (Operophtera brumata) provides a genomic perspective on sexual dimorphism and phenology.</title>
        <authorList>
            <person name="Derks M.F."/>
            <person name="Smit S."/>
            <person name="Salis L."/>
            <person name="Schijlen E."/>
            <person name="Bossers A."/>
            <person name="Mateman C."/>
            <person name="Pijl A.S."/>
            <person name="de Ridder D."/>
            <person name="Groenen M.A."/>
            <person name="Visser M.E."/>
            <person name="Megens H.J."/>
        </authorList>
    </citation>
    <scope>NUCLEOTIDE SEQUENCE [LARGE SCALE GENOMIC DNA]</scope>
    <source>
        <strain evidence="1">WM2013NL</strain>
        <tissue evidence="1">Head and thorax</tissue>
    </source>
</reference>
<evidence type="ECO:0000313" key="2">
    <source>
        <dbReference type="Proteomes" id="UP000037510"/>
    </source>
</evidence>